<dbReference type="EMBL" id="LGTK01000084">
    <property type="protein sequence ID" value="KPH71249.1"/>
    <property type="molecule type" value="Genomic_DNA"/>
</dbReference>
<evidence type="ECO:0000313" key="3">
    <source>
        <dbReference type="Proteomes" id="UP000037854"/>
    </source>
</evidence>
<dbReference type="SUPFAM" id="SSF48452">
    <property type="entry name" value="TPR-like"/>
    <property type="match status" value="1"/>
</dbReference>
<evidence type="ECO:0000256" key="1">
    <source>
        <dbReference type="PROSITE-ProRule" id="PRU00339"/>
    </source>
</evidence>
<evidence type="ECO:0000313" key="2">
    <source>
        <dbReference type="EMBL" id="KPH71249.1"/>
    </source>
</evidence>
<dbReference type="Proteomes" id="UP000037854">
    <property type="component" value="Unassembled WGS sequence"/>
</dbReference>
<dbReference type="RefSeq" id="WP_060669171.1">
    <property type="nucleotide sequence ID" value="NZ_LGTK01000084.1"/>
</dbReference>
<dbReference type="Gene3D" id="1.25.40.10">
    <property type="entry name" value="Tetratricopeptide repeat domain"/>
    <property type="match status" value="1"/>
</dbReference>
<dbReference type="Pfam" id="PF13181">
    <property type="entry name" value="TPR_8"/>
    <property type="match status" value="1"/>
</dbReference>
<organism evidence="2 3">
    <name type="scientific">Oceanobacillus caeni</name>
    <dbReference type="NCBI Taxonomy" id="405946"/>
    <lineage>
        <taxon>Bacteria</taxon>
        <taxon>Bacillati</taxon>
        <taxon>Bacillota</taxon>
        <taxon>Bacilli</taxon>
        <taxon>Bacillales</taxon>
        <taxon>Bacillaceae</taxon>
        <taxon>Oceanobacillus</taxon>
    </lineage>
</organism>
<keyword evidence="1" id="KW-0802">TPR repeat</keyword>
<accession>A0ABR5MFW0</accession>
<dbReference type="PROSITE" id="PS50005">
    <property type="entry name" value="TPR"/>
    <property type="match status" value="1"/>
</dbReference>
<sequence>MSTENELINKSYYQTIIDKNKEEHPIKLLGEMYMEEMQKERPELSAIRFAQGEVYFLNKDYEAAIYKWQYPLDEQFIPWAQKNIADSHMEMGLLDHAEKYYMEVQTESVKLKSEVLLQLFSLYIQQGQLEKSVDTIKNAVTLNPDYTDVTEIAKTYFEDIKDWDSAVELAVNEAIRTESLSWFEILEGYARQGFTSNMEPNYFNDVLATLLQIDKYRFESLTEGLWISYKQSDFYIQWLEVINQLLLNHSMEASYTCKKLPTLFEESYFYLISGEFLIKDISNLVNNHLANWIELSSGSDTLRSSSAVLAWEETFPSEIAATVINEAEHQFENSTPNPNGSQEGMELFNSIKTWAEREGLLEDLSEFMKPMLDEFNMDVASPTRIRNLIKAAIEFMLEQRVELENVILEEINWNEEVLTELYDIEHQLGEMEKEKASIMTESFHKLTNKLTKNIKVELPKILRNCSELVKEDSDFSKIHMELNEEMNRRITDYMEKNAIPEFKDSFQAWIEDCEREFQDSQNRCNAFNDSMNQQFNEEKLTLTGDFKVLDDWQRDIDRISRGVLRFEKVNILLRNNPSQLLLKGVGKLLGSISKNNDMLHTKYKNHIENVDYSEITGEIINSFIQQLELFEESIEWDINRFFSNPQNELHSLIEEVQMDIEKLNDSLNKMREKPELYRDPLTLFELKLRQYELMNMIS</sequence>
<name>A0ABR5MFW0_9BACI</name>
<evidence type="ECO:0008006" key="4">
    <source>
        <dbReference type="Google" id="ProtNLM"/>
    </source>
</evidence>
<protein>
    <recommendedName>
        <fullName evidence="4">GTP-binding protein</fullName>
    </recommendedName>
</protein>
<dbReference type="SMART" id="SM00028">
    <property type="entry name" value="TPR"/>
    <property type="match status" value="2"/>
</dbReference>
<gene>
    <name evidence="2" type="ORF">AFL42_15810</name>
</gene>
<feature type="repeat" description="TPR" evidence="1">
    <location>
        <begin position="113"/>
        <end position="146"/>
    </location>
</feature>
<comment type="caution">
    <text evidence="2">The sequence shown here is derived from an EMBL/GenBank/DDBJ whole genome shotgun (WGS) entry which is preliminary data.</text>
</comment>
<dbReference type="InterPro" id="IPR011990">
    <property type="entry name" value="TPR-like_helical_dom_sf"/>
</dbReference>
<reference evidence="2 3" key="1">
    <citation type="submission" date="2015-07" db="EMBL/GenBank/DDBJ databases">
        <title>High-quality draft genome sequence of Oceanobacillus caeni HM6, a bacillus isolated from a human feces.</title>
        <authorList>
            <person name="Kumar J."/>
            <person name="Verma M.K."/>
            <person name="Pandey R."/>
            <person name="Bhambi M."/>
            <person name="Chauhan N."/>
        </authorList>
    </citation>
    <scope>NUCLEOTIDE SEQUENCE [LARGE SCALE GENOMIC DNA]</scope>
    <source>
        <strain evidence="2 3">HM6</strain>
    </source>
</reference>
<proteinExistence type="predicted"/>
<dbReference type="InterPro" id="IPR019734">
    <property type="entry name" value="TPR_rpt"/>
</dbReference>
<keyword evidence="3" id="KW-1185">Reference proteome</keyword>